<dbReference type="FunFam" id="1.10.600.10:FF:000013">
    <property type="entry name" value="NADH dehydrogenase (ubiquinone) complex I, assembly factor 6"/>
    <property type="match status" value="1"/>
</dbReference>
<evidence type="ECO:0000256" key="4">
    <source>
        <dbReference type="ARBA" id="ARBA00022792"/>
    </source>
</evidence>
<feature type="compositionally biased region" description="Basic and acidic residues" evidence="12">
    <location>
        <begin position="1026"/>
        <end position="1035"/>
    </location>
</feature>
<evidence type="ECO:0000256" key="11">
    <source>
        <dbReference type="PROSITE-ProRule" id="PRU00221"/>
    </source>
</evidence>
<feature type="repeat" description="WD" evidence="11">
    <location>
        <begin position="671"/>
        <end position="703"/>
    </location>
</feature>
<dbReference type="SUPFAM" id="SSF50978">
    <property type="entry name" value="WD40 repeat-like"/>
    <property type="match status" value="1"/>
</dbReference>
<comment type="caution">
    <text evidence="13">The sequence shown here is derived from an EMBL/GenBank/DDBJ whole genome shotgun (WGS) entry which is preliminary data.</text>
</comment>
<dbReference type="InterPro" id="IPR002060">
    <property type="entry name" value="Squ/phyt_synthse"/>
</dbReference>
<sequence>MQTLTKRCWTSLQVFRLITTNNHINGGCIEFCGFKAFASKAGNNADYCRELVKKFDFENYLWCLLMPKEVQRAAFAIRAFNVEIAQVRDVVSEKKIGFMRMQFWKDVLQNINEGSPPQMPVAVELAGAVRYFKLSRRYLSHLLEGRADQLEIDGFTSVKEVEKYAENTVSSLHYLMLECLGVKNVHADHAASHIGKAQGLTTLLRATPYHAQQRRVYLPIDIINKVSQEDVIRGRNEQNIRDAIFEVASLAHQHLEIARSFHKDVPKTAVPAFINTEYLTADGKLFQIFYSDGRKKVTVKLEEGMNRVVYASQTNQYIGWIHKESTLFLMNENFEVKSQSRTTGNIYLADYNPCTGEIITVGPGFITCWAFRYNARHLIPRKSVNTKFAGGNMFSIMVLEETASQRQRLFFACANGVVVYSVLEGELLVHRKELHVRTITAMTFFNPLKYLITGAQDGCIKVWDKNWQVVMVFVGHSQAVNALAIYPHGPSFISASHDCTIRVWSFETCDEVDNCLLVYEYVVDPIEASMWSKTSAQTTAGSHKKSESRNRTLLLGGRQDGYICVYNRQTGAAYFKVDAHEKKGVLSMIANSKLNQLITAGKDNIIKVWRIFAFAEEALAPMMSFYCAHSPAHLSTIKSSLCVAFQDPDTATFSIVLYNLPDKDRRDHKPDDDHRDTITGLTSCGRMKLFASSSMDGTVRIWNEQNILVRVLRLNAIPNSIAFCSSRGDLLLGVGQHLFHIPWKKYLPKPYLRKMVSMRFMLPKPEEPLQYDIDSLSVMDKDDVRRMKSAHASFKIVDFEDTRTVDENEQVRLEKMTKTKAFQELELRENELGLIRDGAKSPQKKPKISKQTKREAMENYLKIIYNRERVQLLPEDPFLEDIVNARLQPQKESDVEEDRYRPASSQGTFLEEVGGQRLSARTGHRPITGGFVPNSVLLKLLYPQPSSLPEPSTSKPYRPPELTAKQLSEIRALRKHGDDTYSTGRSVTFAETEESFDLSARVIEFDLDEEEEEEASRLAGTASMASEKEKSERELTTVSLPSVHVSEAASAPTPVSTQSTILQTVNRKKKVVKIKEEEEDEEELSESSRGQSNLMAKIKDIMTKPPSPKVPEEPEAPPASPEPQPSPTAREPQQPLRPIKKLVSRPRVQVVTPPAPRSPTPAPPPTPLPVFIAQFVDEEWFVNLCPSLR</sequence>
<evidence type="ECO:0000313" key="14">
    <source>
        <dbReference type="Proteomes" id="UP000245119"/>
    </source>
</evidence>
<dbReference type="InterPro" id="IPR020472">
    <property type="entry name" value="WD40_PAC1"/>
</dbReference>
<dbReference type="PANTHER" id="PTHR45532:SF1">
    <property type="entry name" value="WD REPEAT-CONTAINING PROTEIN 97"/>
    <property type="match status" value="1"/>
</dbReference>
<keyword evidence="7" id="KW-0472">Membrane</keyword>
<evidence type="ECO:0000256" key="2">
    <source>
        <dbReference type="ARBA" id="ARBA00022574"/>
    </source>
</evidence>
<accession>A0A2T7NJQ3</accession>
<evidence type="ECO:0000256" key="8">
    <source>
        <dbReference type="ARBA" id="ARBA00038273"/>
    </source>
</evidence>
<dbReference type="Pfam" id="PF00494">
    <property type="entry name" value="SQS_PSY"/>
    <property type="match status" value="1"/>
</dbReference>
<dbReference type="PRINTS" id="PR00320">
    <property type="entry name" value="GPROTEINBRPT"/>
</dbReference>
<dbReference type="Gene3D" id="2.130.10.10">
    <property type="entry name" value="YVTN repeat-like/Quinoprotein amine dehydrogenase"/>
    <property type="match status" value="1"/>
</dbReference>
<evidence type="ECO:0000313" key="13">
    <source>
        <dbReference type="EMBL" id="PVD21402.1"/>
    </source>
</evidence>
<feature type="compositionally biased region" description="Pro residues" evidence="12">
    <location>
        <begin position="1153"/>
        <end position="1167"/>
    </location>
</feature>
<dbReference type="InterPro" id="IPR008949">
    <property type="entry name" value="Isoprenoid_synthase_dom_sf"/>
</dbReference>
<organism evidence="13 14">
    <name type="scientific">Pomacea canaliculata</name>
    <name type="common">Golden apple snail</name>
    <dbReference type="NCBI Taxonomy" id="400727"/>
    <lineage>
        <taxon>Eukaryota</taxon>
        <taxon>Metazoa</taxon>
        <taxon>Spiralia</taxon>
        <taxon>Lophotrochozoa</taxon>
        <taxon>Mollusca</taxon>
        <taxon>Gastropoda</taxon>
        <taxon>Caenogastropoda</taxon>
        <taxon>Architaenioglossa</taxon>
        <taxon>Ampullarioidea</taxon>
        <taxon>Ampullariidae</taxon>
        <taxon>Pomacea</taxon>
    </lineage>
</organism>
<dbReference type="SMART" id="SM00320">
    <property type="entry name" value="WD40"/>
    <property type="match status" value="5"/>
</dbReference>
<feature type="region of interest" description="Disordered" evidence="12">
    <location>
        <begin position="1009"/>
        <end position="1167"/>
    </location>
</feature>
<keyword evidence="6" id="KW-0496">Mitochondrion</keyword>
<dbReference type="InterPro" id="IPR015943">
    <property type="entry name" value="WD40/YVTN_repeat-like_dom_sf"/>
</dbReference>
<comment type="function">
    <text evidence="9">Involved in the assembly of mitochondrial NADH:ubiquinone oxidoreductase complex (complex I) at early stages. May play a role in the biogenesis of complex I subunit MT-ND1.</text>
</comment>
<evidence type="ECO:0000256" key="3">
    <source>
        <dbReference type="ARBA" id="ARBA00022737"/>
    </source>
</evidence>
<dbReference type="PROSITE" id="PS50082">
    <property type="entry name" value="WD_REPEATS_2"/>
    <property type="match status" value="3"/>
</dbReference>
<evidence type="ECO:0000256" key="1">
    <source>
        <dbReference type="ARBA" id="ARBA00004273"/>
    </source>
</evidence>
<dbReference type="InterPro" id="IPR036322">
    <property type="entry name" value="WD40_repeat_dom_sf"/>
</dbReference>
<dbReference type="SUPFAM" id="SSF48576">
    <property type="entry name" value="Terpenoid synthases"/>
    <property type="match status" value="1"/>
</dbReference>
<feature type="repeat" description="WD" evidence="11">
    <location>
        <begin position="432"/>
        <end position="464"/>
    </location>
</feature>
<proteinExistence type="inferred from homology"/>
<dbReference type="Proteomes" id="UP000245119">
    <property type="component" value="Linkage Group LG12"/>
</dbReference>
<keyword evidence="14" id="KW-1185">Reference proteome</keyword>
<comment type="similarity">
    <text evidence="8">Belongs to the NDUFAF6 family.</text>
</comment>
<evidence type="ECO:0000256" key="5">
    <source>
        <dbReference type="ARBA" id="ARBA00022946"/>
    </source>
</evidence>
<keyword evidence="5" id="KW-0809">Transit peptide</keyword>
<evidence type="ECO:0000256" key="10">
    <source>
        <dbReference type="ARBA" id="ARBA00069034"/>
    </source>
</evidence>
<dbReference type="InterPro" id="IPR001680">
    <property type="entry name" value="WD40_rpt"/>
</dbReference>
<dbReference type="OrthoDB" id="6262491at2759"/>
<evidence type="ECO:0000256" key="7">
    <source>
        <dbReference type="ARBA" id="ARBA00023136"/>
    </source>
</evidence>
<feature type="compositionally biased region" description="Pro residues" evidence="12">
    <location>
        <begin position="1116"/>
        <end position="1126"/>
    </location>
</feature>
<dbReference type="PROSITE" id="PS50294">
    <property type="entry name" value="WD_REPEATS_REGION"/>
    <property type="match status" value="3"/>
</dbReference>
<dbReference type="Gene3D" id="1.10.600.10">
    <property type="entry name" value="Farnesyl Diphosphate Synthase"/>
    <property type="match status" value="1"/>
</dbReference>
<reference evidence="13 14" key="1">
    <citation type="submission" date="2018-04" db="EMBL/GenBank/DDBJ databases">
        <title>The genome of golden apple snail Pomacea canaliculata provides insight into stress tolerance and invasive adaptation.</title>
        <authorList>
            <person name="Liu C."/>
            <person name="Liu B."/>
            <person name="Ren Y."/>
            <person name="Zhang Y."/>
            <person name="Wang H."/>
            <person name="Li S."/>
            <person name="Jiang F."/>
            <person name="Yin L."/>
            <person name="Zhang G."/>
            <person name="Qian W."/>
            <person name="Fan W."/>
        </authorList>
    </citation>
    <scope>NUCLEOTIDE SEQUENCE [LARGE SCALE GENOMIC DNA]</scope>
    <source>
        <strain evidence="13">SZHN2017</strain>
        <tissue evidence="13">Muscle</tissue>
    </source>
</reference>
<feature type="repeat" description="WD" evidence="11">
    <location>
        <begin position="473"/>
        <end position="514"/>
    </location>
</feature>
<comment type="subcellular location">
    <subcellularLocation>
        <location evidence="1">Mitochondrion inner membrane</location>
    </subcellularLocation>
</comment>
<evidence type="ECO:0000256" key="9">
    <source>
        <dbReference type="ARBA" id="ARBA00056665"/>
    </source>
</evidence>
<dbReference type="PANTHER" id="PTHR45532">
    <property type="entry name" value="WD REPEAT-CONTAINING PROTEIN 97"/>
    <property type="match status" value="1"/>
</dbReference>
<feature type="compositionally biased region" description="Polar residues" evidence="12">
    <location>
        <begin position="1053"/>
        <end position="1065"/>
    </location>
</feature>
<dbReference type="EMBL" id="PZQS01000012">
    <property type="protein sequence ID" value="PVD21402.1"/>
    <property type="molecule type" value="Genomic_DNA"/>
</dbReference>
<keyword evidence="2 11" id="KW-0853">WD repeat</keyword>
<protein>
    <recommendedName>
        <fullName evidence="10">NADH dehydrogenase (ubiquinone) complex I, assembly factor 6</fullName>
    </recommendedName>
</protein>
<dbReference type="STRING" id="400727.A0A2T7NJQ3"/>
<dbReference type="GO" id="GO:0005743">
    <property type="term" value="C:mitochondrial inner membrane"/>
    <property type="evidence" value="ECO:0007669"/>
    <property type="project" value="UniProtKB-SubCell"/>
</dbReference>
<dbReference type="Pfam" id="PF00400">
    <property type="entry name" value="WD40"/>
    <property type="match status" value="4"/>
</dbReference>
<evidence type="ECO:0000256" key="12">
    <source>
        <dbReference type="SAM" id="MobiDB-lite"/>
    </source>
</evidence>
<evidence type="ECO:0000256" key="6">
    <source>
        <dbReference type="ARBA" id="ARBA00023128"/>
    </source>
</evidence>
<dbReference type="AlphaFoldDB" id="A0A2T7NJQ3"/>
<gene>
    <name evidence="13" type="ORF">C0Q70_19575</name>
</gene>
<name>A0A2T7NJQ3_POMCA</name>
<keyword evidence="4" id="KW-0999">Mitochondrion inner membrane</keyword>
<keyword evidence="3" id="KW-0677">Repeat</keyword>